<feature type="transmembrane region" description="Helical" evidence="1">
    <location>
        <begin position="96"/>
        <end position="121"/>
    </location>
</feature>
<accession>A0A7J8KBK1</accession>
<keyword evidence="1" id="KW-1133">Transmembrane helix</keyword>
<name>A0A7J8KBK1_ROUAE</name>
<evidence type="ECO:0000256" key="1">
    <source>
        <dbReference type="SAM" id="Phobius"/>
    </source>
</evidence>
<keyword evidence="3" id="KW-1185">Reference proteome</keyword>
<keyword evidence="1" id="KW-0812">Transmembrane</keyword>
<dbReference type="AlphaFoldDB" id="A0A7J8KBK1"/>
<organism evidence="2 3">
    <name type="scientific">Rousettus aegyptiacus</name>
    <name type="common">Egyptian fruit bat</name>
    <name type="synonym">Pteropus aegyptiacus</name>
    <dbReference type="NCBI Taxonomy" id="9407"/>
    <lineage>
        <taxon>Eukaryota</taxon>
        <taxon>Metazoa</taxon>
        <taxon>Chordata</taxon>
        <taxon>Craniata</taxon>
        <taxon>Vertebrata</taxon>
        <taxon>Euteleostomi</taxon>
        <taxon>Mammalia</taxon>
        <taxon>Eutheria</taxon>
        <taxon>Laurasiatheria</taxon>
        <taxon>Chiroptera</taxon>
        <taxon>Yinpterochiroptera</taxon>
        <taxon>Pteropodoidea</taxon>
        <taxon>Pteropodidae</taxon>
        <taxon>Rousettinae</taxon>
        <taxon>Rousettus</taxon>
    </lineage>
</organism>
<comment type="caution">
    <text evidence="2">The sequence shown here is derived from an EMBL/GenBank/DDBJ whole genome shotgun (WGS) entry which is preliminary data.</text>
</comment>
<feature type="transmembrane region" description="Helical" evidence="1">
    <location>
        <begin position="64"/>
        <end position="84"/>
    </location>
</feature>
<feature type="transmembrane region" description="Helical" evidence="1">
    <location>
        <begin position="20"/>
        <end position="44"/>
    </location>
</feature>
<keyword evidence="1" id="KW-0472">Membrane</keyword>
<proteinExistence type="predicted"/>
<dbReference type="Proteomes" id="UP000593571">
    <property type="component" value="Unassembled WGS sequence"/>
</dbReference>
<sequence length="155" mass="17169">MSILVCLMSPQRPLALSSFFWIFFLVAVLIGCFLLVYLLIADLIPASSTLRLSPPKVVFISDTTFFISDWFFFMFSISTFMFSISSLKFSLSSSTLLLSSLSILITSVLNSASGRLLLSILLSSFSGALFCSFNGDVFLCPPILAAYLCLFLYIR</sequence>
<evidence type="ECO:0000313" key="3">
    <source>
        <dbReference type="Proteomes" id="UP000593571"/>
    </source>
</evidence>
<reference evidence="2 3" key="1">
    <citation type="journal article" date="2020" name="Nature">
        <title>Six reference-quality genomes reveal evolution of bat adaptations.</title>
        <authorList>
            <person name="Jebb D."/>
            <person name="Huang Z."/>
            <person name="Pippel M."/>
            <person name="Hughes G.M."/>
            <person name="Lavrichenko K."/>
            <person name="Devanna P."/>
            <person name="Winkler S."/>
            <person name="Jermiin L.S."/>
            <person name="Skirmuntt E.C."/>
            <person name="Katzourakis A."/>
            <person name="Burkitt-Gray L."/>
            <person name="Ray D.A."/>
            <person name="Sullivan K.A.M."/>
            <person name="Roscito J.G."/>
            <person name="Kirilenko B.M."/>
            <person name="Davalos L.M."/>
            <person name="Corthals A.P."/>
            <person name="Power M.L."/>
            <person name="Jones G."/>
            <person name="Ransome R.D."/>
            <person name="Dechmann D.K.N."/>
            <person name="Locatelli A.G."/>
            <person name="Puechmaille S.J."/>
            <person name="Fedrigo O."/>
            <person name="Jarvis E.D."/>
            <person name="Hiller M."/>
            <person name="Vernes S.C."/>
            <person name="Myers E.W."/>
            <person name="Teeling E.C."/>
        </authorList>
    </citation>
    <scope>NUCLEOTIDE SEQUENCE [LARGE SCALE GENOMIC DNA]</scope>
    <source>
        <strain evidence="2">MRouAeg1</strain>
        <tissue evidence="2">Muscle</tissue>
    </source>
</reference>
<evidence type="ECO:0000313" key="2">
    <source>
        <dbReference type="EMBL" id="KAF6506230.1"/>
    </source>
</evidence>
<protein>
    <submittedName>
        <fullName evidence="2">Uncharacterized protein</fullName>
    </submittedName>
</protein>
<feature type="transmembrane region" description="Helical" evidence="1">
    <location>
        <begin position="127"/>
        <end position="154"/>
    </location>
</feature>
<gene>
    <name evidence="2" type="ORF">HJG63_008017</name>
</gene>
<dbReference type="EMBL" id="JACASE010000001">
    <property type="protein sequence ID" value="KAF6506230.1"/>
    <property type="molecule type" value="Genomic_DNA"/>
</dbReference>